<name>A0A8T2MIR1_ASTMX</name>
<dbReference type="AlphaFoldDB" id="A0A8T2MIR1"/>
<evidence type="ECO:0000313" key="1">
    <source>
        <dbReference type="EMBL" id="KAG9280681.1"/>
    </source>
</evidence>
<sequence>MAEFIPFTERYLLRLIYYTASGPSSTESGKEQWYETHTALVRVTNTGDKQLSKCNIESLALSIPELNHRAMGYRNVPILLYTILIWVENIPLDLSLPHRTRAQLSSNLYSQPRPQTDCQASTSRASPLPPLLAPSESDCCVTADHPSSDSFFTAGLNHKEWTTVTYRDYDFIRSICPVYSTDDEVDVIWCCSVSDYTAYGQLVFSVDMDFLCEAKQVDSNLSCDGTPEGMNKDQKMANCRPVSCKTS</sequence>
<accession>A0A8T2MIR1</accession>
<protein>
    <submittedName>
        <fullName evidence="1">Uncharacterized protein</fullName>
    </submittedName>
</protein>
<organism evidence="1 2">
    <name type="scientific">Astyanax mexicanus</name>
    <name type="common">Blind cave fish</name>
    <name type="synonym">Astyanax fasciatus mexicanus</name>
    <dbReference type="NCBI Taxonomy" id="7994"/>
    <lineage>
        <taxon>Eukaryota</taxon>
        <taxon>Metazoa</taxon>
        <taxon>Chordata</taxon>
        <taxon>Craniata</taxon>
        <taxon>Vertebrata</taxon>
        <taxon>Euteleostomi</taxon>
        <taxon>Actinopterygii</taxon>
        <taxon>Neopterygii</taxon>
        <taxon>Teleostei</taxon>
        <taxon>Ostariophysi</taxon>
        <taxon>Characiformes</taxon>
        <taxon>Characoidei</taxon>
        <taxon>Acestrorhamphidae</taxon>
        <taxon>Acestrorhamphinae</taxon>
        <taxon>Astyanax</taxon>
    </lineage>
</organism>
<gene>
    <name evidence="1" type="ORF">AMEX_G3421</name>
</gene>
<comment type="caution">
    <text evidence="1">The sequence shown here is derived from an EMBL/GenBank/DDBJ whole genome shotgun (WGS) entry which is preliminary data.</text>
</comment>
<dbReference type="Proteomes" id="UP000752171">
    <property type="component" value="Unassembled WGS sequence"/>
</dbReference>
<reference evidence="1 2" key="1">
    <citation type="submission" date="2021-07" db="EMBL/GenBank/DDBJ databases">
        <authorList>
            <person name="Imarazene B."/>
            <person name="Zahm M."/>
            <person name="Klopp C."/>
            <person name="Cabau C."/>
            <person name="Beille S."/>
            <person name="Jouanno E."/>
            <person name="Castinel A."/>
            <person name="Lluch J."/>
            <person name="Gil L."/>
            <person name="Kuchtly C."/>
            <person name="Lopez Roques C."/>
            <person name="Donnadieu C."/>
            <person name="Parrinello H."/>
            <person name="Journot L."/>
            <person name="Du K."/>
            <person name="Schartl M."/>
            <person name="Retaux S."/>
            <person name="Guiguen Y."/>
        </authorList>
    </citation>
    <scope>NUCLEOTIDE SEQUENCE [LARGE SCALE GENOMIC DNA]</scope>
    <source>
        <strain evidence="1">Pach_M1</strain>
        <tissue evidence="1">Testis</tissue>
    </source>
</reference>
<dbReference type="EMBL" id="JAICCE010000002">
    <property type="protein sequence ID" value="KAG9280681.1"/>
    <property type="molecule type" value="Genomic_DNA"/>
</dbReference>
<proteinExistence type="predicted"/>
<evidence type="ECO:0000313" key="2">
    <source>
        <dbReference type="Proteomes" id="UP000752171"/>
    </source>
</evidence>